<protein>
    <submittedName>
        <fullName evidence="2">Uncharacterized protein</fullName>
    </submittedName>
</protein>
<feature type="compositionally biased region" description="Basic and acidic residues" evidence="1">
    <location>
        <begin position="208"/>
        <end position="217"/>
    </location>
</feature>
<evidence type="ECO:0000313" key="2">
    <source>
        <dbReference type="EMBL" id="CAI2358978.1"/>
    </source>
</evidence>
<reference evidence="2" key="1">
    <citation type="submission" date="2023-07" db="EMBL/GenBank/DDBJ databases">
        <authorList>
            <consortium name="AG Swart"/>
            <person name="Singh M."/>
            <person name="Singh A."/>
            <person name="Seah K."/>
            <person name="Emmerich C."/>
        </authorList>
    </citation>
    <scope>NUCLEOTIDE SEQUENCE</scope>
    <source>
        <strain evidence="2">DP1</strain>
    </source>
</reference>
<comment type="caution">
    <text evidence="2">The sequence shown here is derived from an EMBL/GenBank/DDBJ whole genome shotgun (WGS) entry which is preliminary data.</text>
</comment>
<dbReference type="AlphaFoldDB" id="A0AAD1X0V6"/>
<feature type="region of interest" description="Disordered" evidence="1">
    <location>
        <begin position="193"/>
        <end position="217"/>
    </location>
</feature>
<dbReference type="Proteomes" id="UP001295684">
    <property type="component" value="Unassembled WGS sequence"/>
</dbReference>
<accession>A0AAD1X0V6</accession>
<organism evidence="2 3">
    <name type="scientific">Euplotes crassus</name>
    <dbReference type="NCBI Taxonomy" id="5936"/>
    <lineage>
        <taxon>Eukaryota</taxon>
        <taxon>Sar</taxon>
        <taxon>Alveolata</taxon>
        <taxon>Ciliophora</taxon>
        <taxon>Intramacronucleata</taxon>
        <taxon>Spirotrichea</taxon>
        <taxon>Hypotrichia</taxon>
        <taxon>Euplotida</taxon>
        <taxon>Euplotidae</taxon>
        <taxon>Moneuplotes</taxon>
    </lineage>
</organism>
<evidence type="ECO:0000256" key="1">
    <source>
        <dbReference type="SAM" id="MobiDB-lite"/>
    </source>
</evidence>
<proteinExistence type="predicted"/>
<name>A0AAD1X0V6_EUPCR</name>
<dbReference type="EMBL" id="CAMPGE010000244">
    <property type="protein sequence ID" value="CAI2358978.1"/>
    <property type="molecule type" value="Genomic_DNA"/>
</dbReference>
<sequence>MTSFHRYSMKKKSLFGRKRILGRKRNTKKPSLISPMKINIRMPEMEGPVPRESVQAQLSPIEERKDKKCKEFNLRKKGKFNFNLEKYIQESRVSIYSKIIQKEMDGLMPKRKKKERKYSRRNCVLSLGNRTPLSFRTENEEKALLNPKKGRNSNAFVLNTRFSTINSPIQDHRHYSIRNARSPRPDCRNFLTSPEIDDSNRLTPSENSTHKVSESSICSRKEIQKELRKKILVAKDTSNGRKKKKEITAFLSIPKKFNKDIMNQVITNLLEKKKVKERLPINLKKDPEFQRRISRYSILSPVPRRSKFAGIDDSSANEKLRAISPFSLPSDRLSPNITLENIP</sequence>
<evidence type="ECO:0000313" key="3">
    <source>
        <dbReference type="Proteomes" id="UP001295684"/>
    </source>
</evidence>
<gene>
    <name evidence="2" type="ORF">ECRASSUSDP1_LOCUS262</name>
</gene>
<keyword evidence="3" id="KW-1185">Reference proteome</keyword>